<reference evidence="7" key="1">
    <citation type="journal article" date="2020" name="Nat. Commun.">
        <title>Genome sequence of the cluster root forming white lupin.</title>
        <authorList>
            <person name="Hufnagel B."/>
            <person name="Marques A."/>
            <person name="Soriano A."/>
            <person name="Marques L."/>
            <person name="Divol F."/>
            <person name="Doumas P."/>
            <person name="Sallet E."/>
            <person name="Mancinotti D."/>
            <person name="Carrere S."/>
            <person name="Marande W."/>
            <person name="Arribat S."/>
            <person name="Keller J."/>
            <person name="Huneau C."/>
            <person name="Blein T."/>
            <person name="Aime D."/>
            <person name="Laguerre M."/>
            <person name="Taylor J."/>
            <person name="Schubert V."/>
            <person name="Nelson M."/>
            <person name="Geu-Flores F."/>
            <person name="Crespi M."/>
            <person name="Gallardo-Guerrero K."/>
            <person name="Delaux P.-M."/>
            <person name="Salse J."/>
            <person name="Berges H."/>
            <person name="Guyot R."/>
            <person name="Gouzy J."/>
            <person name="Peret B."/>
        </authorList>
    </citation>
    <scope>NUCLEOTIDE SEQUENCE [LARGE SCALE GENOMIC DNA]</scope>
    <source>
        <strain evidence="7">cv. Amiga</strain>
    </source>
</reference>
<gene>
    <name evidence="6" type="ORF">Lalb_Chr11g0065371</name>
</gene>
<dbReference type="Proteomes" id="UP000447434">
    <property type="component" value="Chromosome 11"/>
</dbReference>
<dbReference type="Pfam" id="PF05938">
    <property type="entry name" value="Self-incomp_S1"/>
    <property type="match status" value="1"/>
</dbReference>
<comment type="caution">
    <text evidence="6">The sequence shown here is derived from an EMBL/GenBank/DDBJ whole genome shotgun (WGS) entry which is preliminary data.</text>
</comment>
<evidence type="ECO:0000256" key="3">
    <source>
        <dbReference type="ARBA" id="ARBA00022471"/>
    </source>
</evidence>
<keyword evidence="4" id="KW-0964">Secreted</keyword>
<comment type="subcellular location">
    <subcellularLocation>
        <location evidence="1">Secreted</location>
    </subcellularLocation>
</comment>
<accession>A0A6A4PQR4</accession>
<sequence>MMILEFKITLNSSFSFRFRPSVFAQTLFFCNFWWPRQPYLHYIDVYYQRHDTCHLCFLEN</sequence>
<dbReference type="GO" id="GO:0005576">
    <property type="term" value="C:extracellular region"/>
    <property type="evidence" value="ECO:0007669"/>
    <property type="project" value="UniProtKB-SubCell"/>
</dbReference>
<dbReference type="EMBL" id="WOCE01000011">
    <property type="protein sequence ID" value="KAE9603870.1"/>
    <property type="molecule type" value="Genomic_DNA"/>
</dbReference>
<keyword evidence="7" id="KW-1185">Reference proteome</keyword>
<keyword evidence="3" id="KW-0713">Self-incompatibility</keyword>
<keyword evidence="5" id="KW-0732">Signal</keyword>
<evidence type="ECO:0008006" key="8">
    <source>
        <dbReference type="Google" id="ProtNLM"/>
    </source>
</evidence>
<evidence type="ECO:0000313" key="6">
    <source>
        <dbReference type="EMBL" id="KAE9603870.1"/>
    </source>
</evidence>
<protein>
    <recommendedName>
        <fullName evidence="8">S-protein homolog</fullName>
    </recommendedName>
</protein>
<evidence type="ECO:0000256" key="4">
    <source>
        <dbReference type="ARBA" id="ARBA00022525"/>
    </source>
</evidence>
<name>A0A6A4PQR4_LUPAL</name>
<organism evidence="6 7">
    <name type="scientific">Lupinus albus</name>
    <name type="common">White lupine</name>
    <name type="synonym">Lupinus termis</name>
    <dbReference type="NCBI Taxonomy" id="3870"/>
    <lineage>
        <taxon>Eukaryota</taxon>
        <taxon>Viridiplantae</taxon>
        <taxon>Streptophyta</taxon>
        <taxon>Embryophyta</taxon>
        <taxon>Tracheophyta</taxon>
        <taxon>Spermatophyta</taxon>
        <taxon>Magnoliopsida</taxon>
        <taxon>eudicotyledons</taxon>
        <taxon>Gunneridae</taxon>
        <taxon>Pentapetalae</taxon>
        <taxon>rosids</taxon>
        <taxon>fabids</taxon>
        <taxon>Fabales</taxon>
        <taxon>Fabaceae</taxon>
        <taxon>Papilionoideae</taxon>
        <taxon>50 kb inversion clade</taxon>
        <taxon>genistoids sensu lato</taxon>
        <taxon>core genistoids</taxon>
        <taxon>Genisteae</taxon>
        <taxon>Lupinus</taxon>
    </lineage>
</organism>
<proteinExistence type="inferred from homology"/>
<evidence type="ECO:0000256" key="2">
    <source>
        <dbReference type="ARBA" id="ARBA00005581"/>
    </source>
</evidence>
<evidence type="ECO:0000256" key="5">
    <source>
        <dbReference type="ARBA" id="ARBA00022729"/>
    </source>
</evidence>
<dbReference type="GO" id="GO:0060320">
    <property type="term" value="P:rejection of self pollen"/>
    <property type="evidence" value="ECO:0007669"/>
    <property type="project" value="UniProtKB-KW"/>
</dbReference>
<evidence type="ECO:0000313" key="7">
    <source>
        <dbReference type="Proteomes" id="UP000447434"/>
    </source>
</evidence>
<dbReference type="AlphaFoldDB" id="A0A6A4PQR4"/>
<dbReference type="OrthoDB" id="1430548at2759"/>
<dbReference type="InterPro" id="IPR010264">
    <property type="entry name" value="Self-incomp_S1"/>
</dbReference>
<comment type="similarity">
    <text evidence="2">Belongs to the plant self-incompatibility (S1) protein family.</text>
</comment>
<evidence type="ECO:0000256" key="1">
    <source>
        <dbReference type="ARBA" id="ARBA00004613"/>
    </source>
</evidence>